<dbReference type="InterPro" id="IPR029058">
    <property type="entry name" value="AB_hydrolase_fold"/>
</dbReference>
<evidence type="ECO:0000313" key="3">
    <source>
        <dbReference type="EMBL" id="KAJ5533541.1"/>
    </source>
</evidence>
<dbReference type="PANTHER" id="PTHR48070:SF4">
    <property type="entry name" value="ESTERASE ALNB"/>
    <property type="match status" value="1"/>
</dbReference>
<proteinExistence type="predicted"/>
<keyword evidence="1" id="KW-0378">Hydrolase</keyword>
<organism evidence="3 4">
    <name type="scientific">Penicillium frequentans</name>
    <dbReference type="NCBI Taxonomy" id="3151616"/>
    <lineage>
        <taxon>Eukaryota</taxon>
        <taxon>Fungi</taxon>
        <taxon>Dikarya</taxon>
        <taxon>Ascomycota</taxon>
        <taxon>Pezizomycotina</taxon>
        <taxon>Eurotiomycetes</taxon>
        <taxon>Eurotiomycetidae</taxon>
        <taxon>Eurotiales</taxon>
        <taxon>Aspergillaceae</taxon>
        <taxon>Penicillium</taxon>
    </lineage>
</organism>
<reference evidence="3 4" key="1">
    <citation type="journal article" date="2023" name="IMA Fungus">
        <title>Comparative genomic study of the Penicillium genus elucidates a diverse pangenome and 15 lateral gene transfer events.</title>
        <authorList>
            <person name="Petersen C."/>
            <person name="Sorensen T."/>
            <person name="Nielsen M.R."/>
            <person name="Sondergaard T.E."/>
            <person name="Sorensen J.L."/>
            <person name="Fitzpatrick D.A."/>
            <person name="Frisvad J.C."/>
            <person name="Nielsen K.L."/>
        </authorList>
    </citation>
    <scope>NUCLEOTIDE SEQUENCE [LARGE SCALE GENOMIC DNA]</scope>
    <source>
        <strain evidence="3 4">IBT 35679</strain>
    </source>
</reference>
<dbReference type="GO" id="GO:0017000">
    <property type="term" value="P:antibiotic biosynthetic process"/>
    <property type="evidence" value="ECO:0007669"/>
    <property type="project" value="UniProtKB-ARBA"/>
</dbReference>
<dbReference type="GO" id="GO:0072330">
    <property type="term" value="P:monocarboxylic acid biosynthetic process"/>
    <property type="evidence" value="ECO:0007669"/>
    <property type="project" value="UniProtKB-ARBA"/>
</dbReference>
<comment type="caution">
    <text evidence="3">The sequence shown here is derived from an EMBL/GenBank/DDBJ whole genome shotgun (WGS) entry which is preliminary data.</text>
</comment>
<accession>A0AAD6GDH9</accession>
<evidence type="ECO:0000259" key="2">
    <source>
        <dbReference type="Pfam" id="PF03959"/>
    </source>
</evidence>
<dbReference type="GO" id="GO:0019748">
    <property type="term" value="P:secondary metabolic process"/>
    <property type="evidence" value="ECO:0007669"/>
    <property type="project" value="TreeGrafter"/>
</dbReference>
<dbReference type="EMBL" id="JAQIZZ010000007">
    <property type="protein sequence ID" value="KAJ5533541.1"/>
    <property type="molecule type" value="Genomic_DNA"/>
</dbReference>
<dbReference type="Gene3D" id="3.40.50.1820">
    <property type="entry name" value="alpha/beta hydrolase"/>
    <property type="match status" value="1"/>
</dbReference>
<dbReference type="Pfam" id="PF03959">
    <property type="entry name" value="FSH1"/>
    <property type="match status" value="1"/>
</dbReference>
<dbReference type="InterPro" id="IPR050593">
    <property type="entry name" value="LovG"/>
</dbReference>
<dbReference type="GO" id="GO:0005737">
    <property type="term" value="C:cytoplasm"/>
    <property type="evidence" value="ECO:0007669"/>
    <property type="project" value="TreeGrafter"/>
</dbReference>
<dbReference type="Proteomes" id="UP001220324">
    <property type="component" value="Unassembled WGS sequence"/>
</dbReference>
<evidence type="ECO:0000256" key="1">
    <source>
        <dbReference type="ARBA" id="ARBA00022801"/>
    </source>
</evidence>
<gene>
    <name evidence="3" type="ORF">N7494_010093</name>
</gene>
<feature type="domain" description="Serine hydrolase" evidence="2">
    <location>
        <begin position="1"/>
        <end position="263"/>
    </location>
</feature>
<sequence>MRILCLHGHGTGPDVMEYQLSALQRAADASWEFHYLCGEETCLPAPGIEKSFAEPYFCYSRHFDPESEDTAHALLEETIAQKGPFDGAIGFSQGAAILVAYLIEQEMSNSNNNHPFQFVIICSTTAPLAANTEYHQRLLDSLSPEDEARIRSCRDDDIAKLPNETCTAITSLVALLDDVEPITHQPRSFYLDRPLSDIPSMLHPDICDIRLALPVLHVRGKTELPALRDCGLLVERFFETRKQRVFEHTAGHDIPRSGPEARQMLSAIEWVIAQSQLPTY</sequence>
<name>A0AAD6GDH9_9EURO</name>
<keyword evidence="4" id="KW-1185">Reference proteome</keyword>
<dbReference type="AlphaFoldDB" id="A0AAD6GDH9"/>
<protein>
    <recommendedName>
        <fullName evidence="2">Serine hydrolase domain-containing protein</fullName>
    </recommendedName>
</protein>
<dbReference type="GO" id="GO:0016787">
    <property type="term" value="F:hydrolase activity"/>
    <property type="evidence" value="ECO:0007669"/>
    <property type="project" value="UniProtKB-KW"/>
</dbReference>
<dbReference type="InterPro" id="IPR005645">
    <property type="entry name" value="FSH-like_dom"/>
</dbReference>
<dbReference type="SUPFAM" id="SSF53474">
    <property type="entry name" value="alpha/beta-Hydrolases"/>
    <property type="match status" value="1"/>
</dbReference>
<dbReference type="PANTHER" id="PTHR48070">
    <property type="entry name" value="ESTERASE OVCA2"/>
    <property type="match status" value="1"/>
</dbReference>
<evidence type="ECO:0000313" key="4">
    <source>
        <dbReference type="Proteomes" id="UP001220324"/>
    </source>
</evidence>
<dbReference type="GO" id="GO:0005634">
    <property type="term" value="C:nucleus"/>
    <property type="evidence" value="ECO:0007669"/>
    <property type="project" value="TreeGrafter"/>
</dbReference>